<evidence type="ECO:0000259" key="4">
    <source>
        <dbReference type="Pfam" id="PF04542"/>
    </source>
</evidence>
<evidence type="ECO:0000313" key="6">
    <source>
        <dbReference type="EMBL" id="CAG7617361.1"/>
    </source>
</evidence>
<evidence type="ECO:0000256" key="3">
    <source>
        <dbReference type="ARBA" id="ARBA00023163"/>
    </source>
</evidence>
<evidence type="ECO:0000259" key="5">
    <source>
        <dbReference type="Pfam" id="PF04545"/>
    </source>
</evidence>
<keyword evidence="1" id="KW-0805">Transcription regulation</keyword>
<dbReference type="Pfam" id="PF04542">
    <property type="entry name" value="Sigma70_r2"/>
    <property type="match status" value="1"/>
</dbReference>
<reference evidence="6" key="1">
    <citation type="submission" date="2021-06" db="EMBL/GenBank/DDBJ databases">
        <authorList>
            <person name="Criscuolo A."/>
        </authorList>
    </citation>
    <scope>NUCLEOTIDE SEQUENCE</scope>
    <source>
        <strain evidence="6">CIP111600</strain>
    </source>
</reference>
<dbReference type="Proteomes" id="UP000693672">
    <property type="component" value="Unassembled WGS sequence"/>
</dbReference>
<organism evidence="6 7">
    <name type="scientific">Paenibacillus solanacearum</name>
    <dbReference type="NCBI Taxonomy" id="2048548"/>
    <lineage>
        <taxon>Bacteria</taxon>
        <taxon>Bacillati</taxon>
        <taxon>Bacillota</taxon>
        <taxon>Bacilli</taxon>
        <taxon>Bacillales</taxon>
        <taxon>Paenibacillaceae</taxon>
        <taxon>Paenibacillus</taxon>
    </lineage>
</organism>
<dbReference type="RefSeq" id="WP_218091793.1">
    <property type="nucleotide sequence ID" value="NZ_CAJVAS010000006.1"/>
</dbReference>
<dbReference type="InterPro" id="IPR039425">
    <property type="entry name" value="RNA_pol_sigma-70-like"/>
</dbReference>
<dbReference type="EMBL" id="CAJVAS010000006">
    <property type="protein sequence ID" value="CAG7617361.1"/>
    <property type="molecule type" value="Genomic_DNA"/>
</dbReference>
<feature type="domain" description="RNA polymerase sigma-70 region 4" evidence="5">
    <location>
        <begin position="126"/>
        <end position="172"/>
    </location>
</feature>
<dbReference type="GO" id="GO:0006352">
    <property type="term" value="P:DNA-templated transcription initiation"/>
    <property type="evidence" value="ECO:0007669"/>
    <property type="project" value="InterPro"/>
</dbReference>
<dbReference type="NCBIfam" id="NF009195">
    <property type="entry name" value="PRK12543.1"/>
    <property type="match status" value="1"/>
</dbReference>
<dbReference type="AlphaFoldDB" id="A0A916JZ15"/>
<evidence type="ECO:0000313" key="7">
    <source>
        <dbReference type="Proteomes" id="UP000693672"/>
    </source>
</evidence>
<evidence type="ECO:0000256" key="2">
    <source>
        <dbReference type="ARBA" id="ARBA00023082"/>
    </source>
</evidence>
<dbReference type="CDD" id="cd06171">
    <property type="entry name" value="Sigma70_r4"/>
    <property type="match status" value="1"/>
</dbReference>
<accession>A0A916JZ15</accession>
<keyword evidence="3" id="KW-0804">Transcription</keyword>
<feature type="domain" description="RNA polymerase sigma-70 region 2" evidence="4">
    <location>
        <begin position="29"/>
        <end position="92"/>
    </location>
</feature>
<comment type="caution">
    <text evidence="6">The sequence shown here is derived from an EMBL/GenBank/DDBJ whole genome shotgun (WGS) entry which is preliminary data.</text>
</comment>
<name>A0A916JZ15_9BACL</name>
<protein>
    <submittedName>
        <fullName evidence="6">ECF RNA polymerase sigma factor SigW</fullName>
    </submittedName>
</protein>
<dbReference type="NCBIfam" id="TIGR02937">
    <property type="entry name" value="sigma70-ECF"/>
    <property type="match status" value="1"/>
</dbReference>
<keyword evidence="7" id="KW-1185">Reference proteome</keyword>
<dbReference type="InterPro" id="IPR007627">
    <property type="entry name" value="RNA_pol_sigma70_r2"/>
</dbReference>
<dbReference type="PANTHER" id="PTHR43133">
    <property type="entry name" value="RNA POLYMERASE ECF-TYPE SIGMA FACTO"/>
    <property type="match status" value="1"/>
</dbReference>
<keyword evidence="2" id="KW-0731">Sigma factor</keyword>
<dbReference type="PANTHER" id="PTHR43133:SF60">
    <property type="entry name" value="RNA POLYMERASE SIGMA FACTOR SIGV"/>
    <property type="match status" value="1"/>
</dbReference>
<proteinExistence type="predicted"/>
<gene>
    <name evidence="6" type="primary">sigW_1</name>
    <name evidence="6" type="ORF">PAESOLCIP111_02015</name>
</gene>
<dbReference type="GO" id="GO:0016987">
    <property type="term" value="F:sigma factor activity"/>
    <property type="evidence" value="ECO:0007669"/>
    <property type="project" value="UniProtKB-KW"/>
</dbReference>
<dbReference type="InterPro" id="IPR007630">
    <property type="entry name" value="RNA_pol_sigma70_r4"/>
</dbReference>
<sequence length="189" mass="22598">MKSIDLKPWLIRMSEGDEEAFHVVYAATSEQAYRTIYFLHPVPADVDDIMSEAYMELHRSLPSYRLEQPFQPWFHGLLIRQVRSWKRKLWRRFRLIERVRTLPSDSPRQAMEERLGERLELLSLVETLSHKLKEIIVLRYYHDYSLETIAQLLNVPLGTVKSRHRLALNKLRSQMKPDHSNREESSYVH</sequence>
<dbReference type="Pfam" id="PF04545">
    <property type="entry name" value="Sigma70_r4"/>
    <property type="match status" value="1"/>
</dbReference>
<evidence type="ECO:0000256" key="1">
    <source>
        <dbReference type="ARBA" id="ARBA00023015"/>
    </source>
</evidence>
<dbReference type="InterPro" id="IPR014284">
    <property type="entry name" value="RNA_pol_sigma-70_dom"/>
</dbReference>